<feature type="domain" description="Phospholipase A2-like central" evidence="4">
    <location>
        <begin position="51"/>
        <end position="145"/>
    </location>
</feature>
<dbReference type="SUPFAM" id="SSF48619">
    <property type="entry name" value="Phospholipase A2, PLA2"/>
    <property type="match status" value="1"/>
</dbReference>
<proteinExistence type="predicted"/>
<accession>A0ABM0GMB7</accession>
<dbReference type="InterPro" id="IPR016090">
    <property type="entry name" value="PLA2-like_dom"/>
</dbReference>
<evidence type="ECO:0000313" key="6">
    <source>
        <dbReference type="RefSeq" id="XP_002733081.1"/>
    </source>
</evidence>
<dbReference type="InterPro" id="IPR036444">
    <property type="entry name" value="PLipase_A2_dom_sf"/>
</dbReference>
<reference evidence="6" key="1">
    <citation type="submission" date="2025-08" db="UniProtKB">
        <authorList>
            <consortium name="RefSeq"/>
        </authorList>
    </citation>
    <scope>IDENTIFICATION</scope>
    <source>
        <tissue evidence="6">Testes</tissue>
    </source>
</reference>
<keyword evidence="3" id="KW-0732">Signal</keyword>
<evidence type="ECO:0000313" key="5">
    <source>
        <dbReference type="Proteomes" id="UP000694865"/>
    </source>
</evidence>
<feature type="signal peptide" evidence="3">
    <location>
        <begin position="1"/>
        <end position="24"/>
    </location>
</feature>
<gene>
    <name evidence="6" type="primary">LOC100376256</name>
</gene>
<dbReference type="PANTHER" id="PTHR12253">
    <property type="entry name" value="RH14732P"/>
    <property type="match status" value="1"/>
</dbReference>
<keyword evidence="5" id="KW-1185">Reference proteome</keyword>
<dbReference type="Pfam" id="PF05826">
    <property type="entry name" value="Phospholip_A2_2"/>
    <property type="match status" value="1"/>
</dbReference>
<comment type="subcellular location">
    <subcellularLocation>
        <location evidence="1">Secreted</location>
    </subcellularLocation>
</comment>
<sequence length="181" mass="20338">MMTTFGAFLLVVSFIACIFTVAGGSIMKNVGMDPGVQYELSDTRRDLANYIYPGTKWCGKGDAAESEDDLGLYEEEDKCCRQHDHCERYIESFRTGFNTFNPFPYTLSDCNCDEEFLNCLKGLDTTVGRDIGQIYFSELQVPCLNFDLEDVCAEKGFLGLSCLRTKKELKANFDNSFSGAF</sequence>
<evidence type="ECO:0000256" key="3">
    <source>
        <dbReference type="SAM" id="SignalP"/>
    </source>
</evidence>
<dbReference type="PROSITE" id="PS00118">
    <property type="entry name" value="PA2_HIS"/>
    <property type="match status" value="1"/>
</dbReference>
<dbReference type="InterPro" id="IPR033113">
    <property type="entry name" value="PLA2_histidine"/>
</dbReference>
<evidence type="ECO:0000259" key="4">
    <source>
        <dbReference type="Pfam" id="PF05826"/>
    </source>
</evidence>
<dbReference type="RefSeq" id="XP_002733081.1">
    <property type="nucleotide sequence ID" value="XM_002733035.2"/>
</dbReference>
<dbReference type="Gene3D" id="1.20.90.10">
    <property type="entry name" value="Phospholipase A2 domain"/>
    <property type="match status" value="1"/>
</dbReference>
<evidence type="ECO:0000256" key="1">
    <source>
        <dbReference type="ARBA" id="ARBA00004613"/>
    </source>
</evidence>
<dbReference type="GeneID" id="100376256"/>
<evidence type="ECO:0000256" key="2">
    <source>
        <dbReference type="ARBA" id="ARBA00022525"/>
    </source>
</evidence>
<organism evidence="5 6">
    <name type="scientific">Saccoglossus kowalevskii</name>
    <name type="common">Acorn worm</name>
    <dbReference type="NCBI Taxonomy" id="10224"/>
    <lineage>
        <taxon>Eukaryota</taxon>
        <taxon>Metazoa</taxon>
        <taxon>Hemichordata</taxon>
        <taxon>Enteropneusta</taxon>
        <taxon>Harrimaniidae</taxon>
        <taxon>Saccoglossus</taxon>
    </lineage>
</organism>
<name>A0ABM0GMB7_SACKO</name>
<dbReference type="Proteomes" id="UP000694865">
    <property type="component" value="Unplaced"/>
</dbReference>
<feature type="chain" id="PRO_5046653498" evidence="3">
    <location>
        <begin position="25"/>
        <end position="181"/>
    </location>
</feature>
<protein>
    <submittedName>
        <fullName evidence="6">Phospholipase A2 isozymes PA3A/PA3B/PA5-like</fullName>
    </submittedName>
</protein>
<keyword evidence="2" id="KW-0964">Secreted</keyword>